<dbReference type="Proteomes" id="UP000476332">
    <property type="component" value="Unassembled WGS sequence"/>
</dbReference>
<protein>
    <submittedName>
        <fullName evidence="2">DUF3108 domain-containing protein</fullName>
    </submittedName>
</protein>
<dbReference type="AlphaFoldDB" id="A0A6L9MLE5"/>
<proteinExistence type="predicted"/>
<feature type="signal peptide" evidence="1">
    <location>
        <begin position="1"/>
        <end position="27"/>
    </location>
</feature>
<comment type="caution">
    <text evidence="2">The sequence shown here is derived from an EMBL/GenBank/DDBJ whole genome shotgun (WGS) entry which is preliminary data.</text>
</comment>
<dbReference type="EMBL" id="JAAAMJ010000019">
    <property type="protein sequence ID" value="NDV88714.1"/>
    <property type="molecule type" value="Genomic_DNA"/>
</dbReference>
<reference evidence="2 3" key="1">
    <citation type="submission" date="2020-01" db="EMBL/GenBank/DDBJ databases">
        <title>Genomes of bacteria type strains.</title>
        <authorList>
            <person name="Chen J."/>
            <person name="Zhu S."/>
            <person name="Chen J."/>
        </authorList>
    </citation>
    <scope>NUCLEOTIDE SEQUENCE [LARGE SCALE GENOMIC DNA]</scope>
    <source>
        <strain evidence="2 3">KCTC 52919</strain>
    </source>
</reference>
<sequence length="263" mass="27849">MDRPMMRKRFLFGMLGLVLLGASGAAAETARITTSYGMAVIGLPIGKASFDTVIEGGRFSVSGQLSSSGLGSLVTDTGGTSKVSGTVTRRGFAAERYALDYSSDRKRWSSDVAFAGGRVTSSAVSPKRDKPKPSYVPVAKSQLTSVVDPLSGLMIRTGDAASVCNRTLPLYDGWSRLDLVLSSGGTNNYSMTGFSGEAVVCNARIRPVSGYDKDSKGLKFLKDQTIQVWFAPIAQPDVFVPVYARIPTQVGPLTLSALSVAVR</sequence>
<gene>
    <name evidence="2" type="ORF">GTW51_18605</name>
</gene>
<organism evidence="2 3">
    <name type="scientific">Aurantimonas aggregata</name>
    <dbReference type="NCBI Taxonomy" id="2047720"/>
    <lineage>
        <taxon>Bacteria</taxon>
        <taxon>Pseudomonadati</taxon>
        <taxon>Pseudomonadota</taxon>
        <taxon>Alphaproteobacteria</taxon>
        <taxon>Hyphomicrobiales</taxon>
        <taxon>Aurantimonadaceae</taxon>
        <taxon>Aurantimonas</taxon>
    </lineage>
</organism>
<evidence type="ECO:0000313" key="2">
    <source>
        <dbReference type="EMBL" id="NDV88714.1"/>
    </source>
</evidence>
<dbReference type="Pfam" id="PF11306">
    <property type="entry name" value="DUF3108"/>
    <property type="match status" value="1"/>
</dbReference>
<accession>A0A6L9MLE5</accession>
<keyword evidence="1" id="KW-0732">Signal</keyword>
<evidence type="ECO:0000313" key="3">
    <source>
        <dbReference type="Proteomes" id="UP000476332"/>
    </source>
</evidence>
<dbReference type="InterPro" id="IPR021457">
    <property type="entry name" value="DUF3108"/>
</dbReference>
<feature type="chain" id="PRO_5026823428" evidence="1">
    <location>
        <begin position="28"/>
        <end position="263"/>
    </location>
</feature>
<name>A0A6L9MLE5_9HYPH</name>
<evidence type="ECO:0000256" key="1">
    <source>
        <dbReference type="SAM" id="SignalP"/>
    </source>
</evidence>
<keyword evidence="3" id="KW-1185">Reference proteome</keyword>